<accession>A0A2T7CCS2</accession>
<keyword evidence="3" id="KW-1185">Reference proteome</keyword>
<evidence type="ECO:0000313" key="3">
    <source>
        <dbReference type="Proteomes" id="UP000244336"/>
    </source>
</evidence>
<dbReference type="AlphaFoldDB" id="A0A2T7CCS2"/>
<evidence type="ECO:0000256" key="1">
    <source>
        <dbReference type="SAM" id="MobiDB-lite"/>
    </source>
</evidence>
<sequence>MVGAIAPGTMDVGSDFFLSVFPREKSLEIHTVSAWAAAGWEFGILPRWPPRPRSLSPVGAATQAAASDSSGRAGPAMRPQTRPAQVEFAQDRQRSRGALEVSPVMGSLFRHFGFSHVYAATNLTRYKGDAQRRVSTEAIWSASFRGTACCR</sequence>
<protein>
    <submittedName>
        <fullName evidence="2">Uncharacterized protein</fullName>
    </submittedName>
</protein>
<feature type="region of interest" description="Disordered" evidence="1">
    <location>
        <begin position="53"/>
        <end position="97"/>
    </location>
</feature>
<dbReference type="EMBL" id="CM009757">
    <property type="protein sequence ID" value="PUZ41124.1"/>
    <property type="molecule type" value="Genomic_DNA"/>
</dbReference>
<proteinExistence type="predicted"/>
<evidence type="ECO:0000313" key="2">
    <source>
        <dbReference type="EMBL" id="PUZ41124.1"/>
    </source>
</evidence>
<dbReference type="Gramene" id="PUZ41124">
    <property type="protein sequence ID" value="PUZ41124"/>
    <property type="gene ID" value="GQ55_9G478900"/>
</dbReference>
<reference evidence="2 3" key="1">
    <citation type="submission" date="2018-04" db="EMBL/GenBank/DDBJ databases">
        <title>WGS assembly of Panicum hallii var. hallii HAL2.</title>
        <authorList>
            <person name="Lovell J."/>
            <person name="Jenkins J."/>
            <person name="Lowry D."/>
            <person name="Mamidi S."/>
            <person name="Sreedasyam A."/>
            <person name="Weng X."/>
            <person name="Barry K."/>
            <person name="Bonette J."/>
            <person name="Campitelli B."/>
            <person name="Daum C."/>
            <person name="Gordon S."/>
            <person name="Gould B."/>
            <person name="Lipzen A."/>
            <person name="MacQueen A."/>
            <person name="Palacio-Mejia J."/>
            <person name="Plott C."/>
            <person name="Shakirov E."/>
            <person name="Shu S."/>
            <person name="Yoshinaga Y."/>
            <person name="Zane M."/>
            <person name="Rokhsar D."/>
            <person name="Grimwood J."/>
            <person name="Schmutz J."/>
            <person name="Juenger T."/>
        </authorList>
    </citation>
    <scope>NUCLEOTIDE SEQUENCE [LARGE SCALE GENOMIC DNA]</scope>
    <source>
        <strain evidence="3">cv. HAL2</strain>
    </source>
</reference>
<name>A0A2T7CCS2_9POAL</name>
<dbReference type="Proteomes" id="UP000244336">
    <property type="component" value="Chromosome 9"/>
</dbReference>
<organism evidence="2 3">
    <name type="scientific">Panicum hallii var. hallii</name>
    <dbReference type="NCBI Taxonomy" id="1504633"/>
    <lineage>
        <taxon>Eukaryota</taxon>
        <taxon>Viridiplantae</taxon>
        <taxon>Streptophyta</taxon>
        <taxon>Embryophyta</taxon>
        <taxon>Tracheophyta</taxon>
        <taxon>Spermatophyta</taxon>
        <taxon>Magnoliopsida</taxon>
        <taxon>Liliopsida</taxon>
        <taxon>Poales</taxon>
        <taxon>Poaceae</taxon>
        <taxon>PACMAD clade</taxon>
        <taxon>Panicoideae</taxon>
        <taxon>Panicodae</taxon>
        <taxon>Paniceae</taxon>
        <taxon>Panicinae</taxon>
        <taxon>Panicum</taxon>
        <taxon>Panicum sect. Panicum</taxon>
    </lineage>
</organism>
<gene>
    <name evidence="2" type="ORF">GQ55_9G478900</name>
</gene>